<dbReference type="Gene3D" id="3.40.366.10">
    <property type="entry name" value="Malonyl-Coenzyme A Acyl Carrier Protein, domain 2"/>
    <property type="match status" value="1"/>
</dbReference>
<protein>
    <submittedName>
        <fullName evidence="4">Type I polyketide synthase</fullName>
    </submittedName>
</protein>
<evidence type="ECO:0000256" key="1">
    <source>
        <dbReference type="ARBA" id="ARBA00022679"/>
    </source>
</evidence>
<name>A0A937W2V6_UNCTE</name>
<dbReference type="SUPFAM" id="SSF55048">
    <property type="entry name" value="Probable ACP-binding domain of malonyl-CoA ACP transacylase"/>
    <property type="match status" value="1"/>
</dbReference>
<dbReference type="InterPro" id="IPR014043">
    <property type="entry name" value="Acyl_transferase_dom"/>
</dbReference>
<evidence type="ECO:0000313" key="5">
    <source>
        <dbReference type="Proteomes" id="UP000712673"/>
    </source>
</evidence>
<dbReference type="InterPro" id="IPR016035">
    <property type="entry name" value="Acyl_Trfase/lysoPLipase"/>
</dbReference>
<dbReference type="InterPro" id="IPR014031">
    <property type="entry name" value="Ketoacyl_synth_C"/>
</dbReference>
<dbReference type="Pfam" id="PF00109">
    <property type="entry name" value="ketoacyl-synt"/>
    <property type="match status" value="1"/>
</dbReference>
<dbReference type="InterPro" id="IPR016039">
    <property type="entry name" value="Thiolase-like"/>
</dbReference>
<comment type="caution">
    <text evidence="4">The sequence shown here is derived from an EMBL/GenBank/DDBJ whole genome shotgun (WGS) entry which is preliminary data.</text>
</comment>
<dbReference type="Proteomes" id="UP000712673">
    <property type="component" value="Unassembled WGS sequence"/>
</dbReference>
<feature type="domain" description="Ketosynthase family 3 (KS3)" evidence="3">
    <location>
        <begin position="2"/>
        <end position="462"/>
    </location>
</feature>
<dbReference type="Gene3D" id="3.40.47.10">
    <property type="match status" value="1"/>
</dbReference>
<dbReference type="PANTHER" id="PTHR43775">
    <property type="entry name" value="FATTY ACID SYNTHASE"/>
    <property type="match status" value="1"/>
</dbReference>
<dbReference type="InterPro" id="IPR020841">
    <property type="entry name" value="PKS_Beta-ketoAc_synthase_dom"/>
</dbReference>
<dbReference type="AlphaFoldDB" id="A0A937W2V6"/>
<dbReference type="PROSITE" id="PS52004">
    <property type="entry name" value="KS3_2"/>
    <property type="match status" value="1"/>
</dbReference>
<dbReference type="Pfam" id="PF02801">
    <property type="entry name" value="Ketoacyl-synt_C"/>
    <property type="match status" value="1"/>
</dbReference>
<keyword evidence="1" id="KW-0808">Transferase</keyword>
<dbReference type="SMART" id="SM00827">
    <property type="entry name" value="PKS_AT"/>
    <property type="match status" value="1"/>
</dbReference>
<dbReference type="GO" id="GO:0004312">
    <property type="term" value="F:fatty acid synthase activity"/>
    <property type="evidence" value="ECO:0007669"/>
    <property type="project" value="TreeGrafter"/>
</dbReference>
<evidence type="ECO:0000259" key="3">
    <source>
        <dbReference type="PROSITE" id="PS52004"/>
    </source>
</evidence>
<accession>A0A937W2V6</accession>
<proteinExistence type="predicted"/>
<dbReference type="SUPFAM" id="SSF52151">
    <property type="entry name" value="FabD/lysophospholipase-like"/>
    <property type="match status" value="1"/>
</dbReference>
<dbReference type="InterPro" id="IPR050091">
    <property type="entry name" value="PKS_NRPS_Biosynth_Enz"/>
</dbReference>
<dbReference type="SMART" id="SM00825">
    <property type="entry name" value="PKS_KS"/>
    <property type="match status" value="1"/>
</dbReference>
<dbReference type="InterPro" id="IPR001227">
    <property type="entry name" value="Ac_transferase_dom_sf"/>
</dbReference>
<dbReference type="SUPFAM" id="SSF53901">
    <property type="entry name" value="Thiolase-like"/>
    <property type="match status" value="1"/>
</dbReference>
<dbReference type="PANTHER" id="PTHR43775:SF51">
    <property type="entry name" value="INACTIVE PHENOLPHTHIOCEROL SYNTHESIS POLYKETIDE SYNTHASE TYPE I PKS1-RELATED"/>
    <property type="match status" value="1"/>
</dbReference>
<sequence length="965" mass="101489">MTPAIAIVGMACQYPDARSPQELWENVLAQRRAFRQLPPERLSLADYLSTDRSAPDRLYTGEAALIEGYEFDRVRFRVAGSTFRATDLTHWLALDIAAQALTDAGFAEGAGLTRATTGVIVGNTLTGEMIRANLLRQRWPYVQRVVAAALRQQDWPSVQRQAFLDLLEELYKAPFPPTGEDSLAGSLSNTIAGRICNYFDLQGGGYTVDGACASSLLAVTTACTALLAGDLDVALAGGVDISLDPFELVGFAKTGALAMDEMRVYDARAAGFWPGEGCGFVVLMRYVDAVAQGRNIYAVIRGWGVSSDGSGGMTRPEADGQLLAVQRAYHRAGFGIDTVTYCEGHGTGTSVGDTTELQMLTRARRDAAPQTLPAFLGSIKANIGHTKAAAGIAGLLKATLALYHQILPPTTGCEQPHPELTGIQPALQVLQQGRLWPSGRPLRASVSAMGFGGINTHVVLEGIATTRRQMLYAHECQLLSSAQDAEVLLLGAPDTTALRQQVQHLCSIAHRLSRAEITDLAAHLAGALASRQVRAALVASSPAELVQGLALLQQWLIQGVTQRLDLHAGVCLGSGATFPRLGFLFPGQGSPAHQGGGRWRQRFADVQRLYAQVPCPAGGDGTSTAVVQPAIVMASLAALRVLTRCGVNASVAVGHSLGELTALHWAGVLDETALLQLATVRGQAMAALGSPTGAMASIAAGVSTVTGLLQHASVVIAGMNSPQQTVIAGAMDAVRQVVARAQAQGLRAVTLPVSHAFHSPLVAAAVPALAAHLAHVPLQPVQRPIVSTVLGAAVPPDADLTALLCDQVTAPVRFAEAVTLADHGVDLWLEVGPGNVLSGLLTACVPTPVVALDASGPTLRGLLQALGAVYALGTPLNAAALFAERYTRPFDLSWQPRFFTNPCELAPPLDISDSTDKSPARNGVSDAKPRASVHGTPLDLLRQLVAERAELPLTAVHDESHLLEH</sequence>
<gene>
    <name evidence="4" type="ORF">FJZ47_15575</name>
</gene>
<dbReference type="EMBL" id="VGLS01000510">
    <property type="protein sequence ID" value="MBM3225203.1"/>
    <property type="molecule type" value="Genomic_DNA"/>
</dbReference>
<evidence type="ECO:0000256" key="2">
    <source>
        <dbReference type="SAM" id="MobiDB-lite"/>
    </source>
</evidence>
<dbReference type="CDD" id="cd00833">
    <property type="entry name" value="PKS"/>
    <property type="match status" value="1"/>
</dbReference>
<feature type="region of interest" description="Disordered" evidence="2">
    <location>
        <begin position="909"/>
        <end position="932"/>
    </location>
</feature>
<dbReference type="GO" id="GO:0006633">
    <property type="term" value="P:fatty acid biosynthetic process"/>
    <property type="evidence" value="ECO:0007669"/>
    <property type="project" value="TreeGrafter"/>
</dbReference>
<organism evidence="4 5">
    <name type="scientific">Tectimicrobiota bacterium</name>
    <dbReference type="NCBI Taxonomy" id="2528274"/>
    <lineage>
        <taxon>Bacteria</taxon>
        <taxon>Pseudomonadati</taxon>
        <taxon>Nitrospinota/Tectimicrobiota group</taxon>
        <taxon>Candidatus Tectimicrobiota</taxon>
    </lineage>
</organism>
<dbReference type="Pfam" id="PF00698">
    <property type="entry name" value="Acyl_transf_1"/>
    <property type="match status" value="1"/>
</dbReference>
<evidence type="ECO:0000313" key="4">
    <source>
        <dbReference type="EMBL" id="MBM3225203.1"/>
    </source>
</evidence>
<dbReference type="InterPro" id="IPR016036">
    <property type="entry name" value="Malonyl_transacylase_ACP-bd"/>
</dbReference>
<reference evidence="4" key="1">
    <citation type="submission" date="2019-03" db="EMBL/GenBank/DDBJ databases">
        <title>Lake Tanganyika Metagenome-Assembled Genomes (MAGs).</title>
        <authorList>
            <person name="Tran P."/>
        </authorList>
    </citation>
    <scope>NUCLEOTIDE SEQUENCE</scope>
    <source>
        <strain evidence="4">K_DeepCast_65m_m2_066</strain>
    </source>
</reference>
<dbReference type="InterPro" id="IPR014030">
    <property type="entry name" value="Ketoacyl_synth_N"/>
</dbReference>